<dbReference type="Proteomes" id="UP001162992">
    <property type="component" value="Chromosome 11"/>
</dbReference>
<gene>
    <name evidence="1" type="ORF">O6H91_11G099600</name>
</gene>
<proteinExistence type="predicted"/>
<name>A0ACC2CC28_DIPCM</name>
<organism evidence="1 2">
    <name type="scientific">Diphasiastrum complanatum</name>
    <name type="common">Issler's clubmoss</name>
    <name type="synonym">Lycopodium complanatum</name>
    <dbReference type="NCBI Taxonomy" id="34168"/>
    <lineage>
        <taxon>Eukaryota</taxon>
        <taxon>Viridiplantae</taxon>
        <taxon>Streptophyta</taxon>
        <taxon>Embryophyta</taxon>
        <taxon>Tracheophyta</taxon>
        <taxon>Lycopodiopsida</taxon>
        <taxon>Lycopodiales</taxon>
        <taxon>Lycopodiaceae</taxon>
        <taxon>Lycopodioideae</taxon>
        <taxon>Diphasiastrum</taxon>
    </lineage>
</organism>
<evidence type="ECO:0000313" key="1">
    <source>
        <dbReference type="EMBL" id="KAJ7539550.1"/>
    </source>
</evidence>
<reference evidence="2" key="1">
    <citation type="journal article" date="2024" name="Proc. Natl. Acad. Sci. U.S.A.">
        <title>Extraordinary preservation of gene collinearity over three hundred million years revealed in homosporous lycophytes.</title>
        <authorList>
            <person name="Li C."/>
            <person name="Wickell D."/>
            <person name="Kuo L.Y."/>
            <person name="Chen X."/>
            <person name="Nie B."/>
            <person name="Liao X."/>
            <person name="Peng D."/>
            <person name="Ji J."/>
            <person name="Jenkins J."/>
            <person name="Williams M."/>
            <person name="Shu S."/>
            <person name="Plott C."/>
            <person name="Barry K."/>
            <person name="Rajasekar S."/>
            <person name="Grimwood J."/>
            <person name="Han X."/>
            <person name="Sun S."/>
            <person name="Hou Z."/>
            <person name="He W."/>
            <person name="Dai G."/>
            <person name="Sun C."/>
            <person name="Schmutz J."/>
            <person name="Leebens-Mack J.H."/>
            <person name="Li F.W."/>
            <person name="Wang L."/>
        </authorList>
    </citation>
    <scope>NUCLEOTIDE SEQUENCE [LARGE SCALE GENOMIC DNA]</scope>
    <source>
        <strain evidence="2">cv. PW_Plant_1</strain>
    </source>
</reference>
<dbReference type="EMBL" id="CM055102">
    <property type="protein sequence ID" value="KAJ7539550.1"/>
    <property type="molecule type" value="Genomic_DNA"/>
</dbReference>
<comment type="caution">
    <text evidence="1">The sequence shown here is derived from an EMBL/GenBank/DDBJ whole genome shotgun (WGS) entry which is preliminary data.</text>
</comment>
<sequence length="339" mass="37295">MNQVEERSEEDNNADPEWITKLKRNGPIPLLDSDLGLNGWCSPSGDGFQVRGPDYLTTKLKIPAGECQLKPLAFDWLKSSAKIYNIMKHPSSRVASALKNLRIDEDRAPFVWAFNLQVPSRENYSAISYFVNDGPVAEGSLMDRFLKGDDSYRNARLKLIANIVKGPWIVKTAVGEQAICILGRALKCSYTAGENYFVIDVDIGSSMVANAIVHLAFGYITSITVDLAFLIEGQHENELPERLLGAVRFSELQLESAALLEEIESCEGSDSEKESNFSTRLWKSIGEGFSTLLHTHPSQASSSAGDDSVLVPDLSEAQISVNIVPCLPNKQDDLLSRLG</sequence>
<accession>A0ACC2CC28</accession>
<protein>
    <submittedName>
        <fullName evidence="1">Uncharacterized protein</fullName>
    </submittedName>
</protein>
<evidence type="ECO:0000313" key="2">
    <source>
        <dbReference type="Proteomes" id="UP001162992"/>
    </source>
</evidence>
<keyword evidence="2" id="KW-1185">Reference proteome</keyword>